<reference evidence="2" key="1">
    <citation type="submission" date="2021-02" db="EMBL/GenBank/DDBJ databases">
        <authorList>
            <person name="Dougan E. K."/>
            <person name="Rhodes N."/>
            <person name="Thang M."/>
            <person name="Chan C."/>
        </authorList>
    </citation>
    <scope>NUCLEOTIDE SEQUENCE</scope>
</reference>
<feature type="region of interest" description="Disordered" evidence="1">
    <location>
        <begin position="159"/>
        <end position="197"/>
    </location>
</feature>
<sequence>MACSRAVGRAGQRHFASGRRFLAVPAHSSSRGEHAGGTAGGTCKDGKRGNMLEELLARAGSSTSAREVSAAELGALARTLNHSLNVREYTELMSALTRRNAAREALDLYGELLARQELQPDAQSLCAAISACGRAREWERALQLHMDLRLLGTGVGSQSDTCLSSSAPQPPSAPAPRPRPGSLRSVSLTPLASMLTS</sequence>
<feature type="compositionally biased region" description="Polar residues" evidence="1">
    <location>
        <begin position="186"/>
        <end position="197"/>
    </location>
</feature>
<dbReference type="AlphaFoldDB" id="A0A813IZW8"/>
<organism evidence="2 3">
    <name type="scientific">Polarella glacialis</name>
    <name type="common">Dinoflagellate</name>
    <dbReference type="NCBI Taxonomy" id="89957"/>
    <lineage>
        <taxon>Eukaryota</taxon>
        <taxon>Sar</taxon>
        <taxon>Alveolata</taxon>
        <taxon>Dinophyceae</taxon>
        <taxon>Suessiales</taxon>
        <taxon>Suessiaceae</taxon>
        <taxon>Polarella</taxon>
    </lineage>
</organism>
<name>A0A813IZW8_POLGL</name>
<dbReference type="EMBL" id="CAJNNW010015996">
    <property type="protein sequence ID" value="CAE8658304.1"/>
    <property type="molecule type" value="Genomic_DNA"/>
</dbReference>
<proteinExistence type="predicted"/>
<dbReference type="Proteomes" id="UP000626109">
    <property type="component" value="Unassembled WGS sequence"/>
</dbReference>
<dbReference type="Gene3D" id="1.25.40.10">
    <property type="entry name" value="Tetratricopeptide repeat domain"/>
    <property type="match status" value="1"/>
</dbReference>
<comment type="caution">
    <text evidence="2">The sequence shown here is derived from an EMBL/GenBank/DDBJ whole genome shotgun (WGS) entry which is preliminary data.</text>
</comment>
<protein>
    <submittedName>
        <fullName evidence="2">Uncharacterized protein</fullName>
    </submittedName>
</protein>
<gene>
    <name evidence="2" type="ORF">PGLA2088_LOCUS13374</name>
</gene>
<evidence type="ECO:0000313" key="3">
    <source>
        <dbReference type="Proteomes" id="UP000626109"/>
    </source>
</evidence>
<feature type="compositionally biased region" description="Pro residues" evidence="1">
    <location>
        <begin position="168"/>
        <end position="179"/>
    </location>
</feature>
<evidence type="ECO:0000313" key="2">
    <source>
        <dbReference type="EMBL" id="CAE8658304.1"/>
    </source>
</evidence>
<dbReference type="InterPro" id="IPR011990">
    <property type="entry name" value="TPR-like_helical_dom_sf"/>
</dbReference>
<accession>A0A813IZW8</accession>
<evidence type="ECO:0000256" key="1">
    <source>
        <dbReference type="SAM" id="MobiDB-lite"/>
    </source>
</evidence>